<dbReference type="AlphaFoldDB" id="B8GV76"/>
<dbReference type="SUPFAM" id="SSF51182">
    <property type="entry name" value="RmlC-like cupins"/>
    <property type="match status" value="1"/>
</dbReference>
<dbReference type="Pfam" id="PF00908">
    <property type="entry name" value="dTDP_sugar_isom"/>
    <property type="match status" value="1"/>
</dbReference>
<feature type="site" description="Participates in a stacking interaction with the thymidine ring of dTDP-4-oxo-6-deoxyglucose" evidence="6">
    <location>
        <position position="136"/>
    </location>
</feature>
<protein>
    <recommendedName>
        <fullName evidence="4 7">dTDP-4-dehydrorhamnose 3,5-epimerase</fullName>
        <ecNumber evidence="3 7">5.1.3.13</ecNumber>
    </recommendedName>
    <alternativeName>
        <fullName evidence="7">Thymidine diphospho-4-keto-rhamnose 3,5-epimerase</fullName>
    </alternativeName>
</protein>
<comment type="catalytic activity">
    <reaction evidence="1 7">
        <text>dTDP-4-dehydro-6-deoxy-alpha-D-glucose = dTDP-4-dehydro-beta-L-rhamnose</text>
        <dbReference type="Rhea" id="RHEA:16969"/>
        <dbReference type="ChEBI" id="CHEBI:57649"/>
        <dbReference type="ChEBI" id="CHEBI:62830"/>
        <dbReference type="EC" id="5.1.3.13"/>
    </reaction>
</comment>
<reference evidence="8 9" key="1">
    <citation type="journal article" date="2011" name="Stand. Genomic Sci.">
        <title>Complete genome sequence of 'Thioalkalivibrio sulfidophilus' HL-EbGr7.</title>
        <authorList>
            <person name="Muyzer G."/>
            <person name="Sorokin D.Y."/>
            <person name="Mavromatis K."/>
            <person name="Lapidus A."/>
            <person name="Clum A."/>
            <person name="Ivanova N."/>
            <person name="Pati A."/>
            <person name="d'Haeseleer P."/>
            <person name="Woyke T."/>
            <person name="Kyrpides N.C."/>
        </authorList>
    </citation>
    <scope>NUCLEOTIDE SEQUENCE [LARGE SCALE GENOMIC DNA]</scope>
    <source>
        <strain evidence="8 9">HL-EbGR7</strain>
    </source>
</reference>
<name>B8GV76_THISH</name>
<dbReference type="GO" id="GO:0019305">
    <property type="term" value="P:dTDP-rhamnose biosynthetic process"/>
    <property type="evidence" value="ECO:0007669"/>
    <property type="project" value="UniProtKB-UniRule"/>
</dbReference>
<evidence type="ECO:0000256" key="4">
    <source>
        <dbReference type="ARBA" id="ARBA00019595"/>
    </source>
</evidence>
<comment type="pathway">
    <text evidence="7">Carbohydrate biosynthesis; dTDP-L-rhamnose biosynthesis.</text>
</comment>
<dbReference type="KEGG" id="tgr:Tgr7_2343"/>
<evidence type="ECO:0000256" key="2">
    <source>
        <dbReference type="ARBA" id="ARBA00001997"/>
    </source>
</evidence>
<comment type="similarity">
    <text evidence="7">Belongs to the dTDP-4-dehydrorhamnose 3,5-epimerase family.</text>
</comment>
<dbReference type="GO" id="GO:0000271">
    <property type="term" value="P:polysaccharide biosynthetic process"/>
    <property type="evidence" value="ECO:0007669"/>
    <property type="project" value="TreeGrafter"/>
</dbReference>
<dbReference type="InterPro" id="IPR000888">
    <property type="entry name" value="RmlC-like"/>
</dbReference>
<accession>B8GV76</accession>
<dbReference type="PANTHER" id="PTHR21047:SF2">
    <property type="entry name" value="THYMIDINE DIPHOSPHO-4-KETO-RHAMNOSE 3,5-EPIMERASE"/>
    <property type="match status" value="1"/>
</dbReference>
<keyword evidence="9" id="KW-1185">Reference proteome</keyword>
<comment type="subunit">
    <text evidence="7">Homodimer.</text>
</comment>
<evidence type="ECO:0000256" key="1">
    <source>
        <dbReference type="ARBA" id="ARBA00001298"/>
    </source>
</evidence>
<dbReference type="CDD" id="cd00438">
    <property type="entry name" value="cupin_RmlC"/>
    <property type="match status" value="1"/>
</dbReference>
<dbReference type="UniPathway" id="UPA00124"/>
<evidence type="ECO:0000256" key="6">
    <source>
        <dbReference type="PIRSR" id="PIRSR600888-3"/>
    </source>
</evidence>
<dbReference type="eggNOG" id="COG1898">
    <property type="taxonomic scope" value="Bacteria"/>
</dbReference>
<dbReference type="Proteomes" id="UP000002383">
    <property type="component" value="Chromosome"/>
</dbReference>
<sequence length="189" mass="20907">MNVIETTLPGVLLIEPRVFGDERGFFMETYQASRYAEAGIAGPFVQDNLSLSRHGILRGLHLQHPGAQGKLVSVLKGEVFDVAVDVRTDSPTFGQWVGEYLSETNKRQLWVPEGFAHGFCVTSDEALFAYKCTRLYSPQTEISIRWDDPAIGIQWPVDAPALSQKDQAGLFLADIAPDQLPAYMSETTS</sequence>
<dbReference type="EC" id="5.1.3.13" evidence="3 7"/>
<dbReference type="InterPro" id="IPR014710">
    <property type="entry name" value="RmlC-like_jellyroll"/>
</dbReference>
<evidence type="ECO:0000313" key="8">
    <source>
        <dbReference type="EMBL" id="ACL73422.1"/>
    </source>
</evidence>
<feature type="active site" description="Proton donor" evidence="5">
    <location>
        <position position="130"/>
    </location>
</feature>
<evidence type="ECO:0000256" key="5">
    <source>
        <dbReference type="PIRSR" id="PIRSR600888-1"/>
    </source>
</evidence>
<dbReference type="STRING" id="396588.Tgr7_2343"/>
<evidence type="ECO:0000313" key="9">
    <source>
        <dbReference type="Proteomes" id="UP000002383"/>
    </source>
</evidence>
<gene>
    <name evidence="8" type="ordered locus">Tgr7_2343</name>
</gene>
<dbReference type="HOGENOM" id="CLU_090940_1_1_6"/>
<feature type="active site" description="Proton acceptor" evidence="5">
    <location>
        <position position="61"/>
    </location>
</feature>
<proteinExistence type="inferred from homology"/>
<evidence type="ECO:0000256" key="3">
    <source>
        <dbReference type="ARBA" id="ARBA00012098"/>
    </source>
</evidence>
<dbReference type="Gene3D" id="2.60.120.10">
    <property type="entry name" value="Jelly Rolls"/>
    <property type="match status" value="1"/>
</dbReference>
<dbReference type="OrthoDB" id="9800680at2"/>
<dbReference type="RefSeq" id="WP_012638897.1">
    <property type="nucleotide sequence ID" value="NC_011901.1"/>
</dbReference>
<comment type="function">
    <text evidence="2 7">Catalyzes the epimerization of the C3' and C5'positions of dTDP-6-deoxy-D-xylo-4-hexulose, forming dTDP-6-deoxy-L-lyxo-4-hexulose.</text>
</comment>
<keyword evidence="7 8" id="KW-0413">Isomerase</keyword>
<dbReference type="EMBL" id="CP001339">
    <property type="protein sequence ID" value="ACL73422.1"/>
    <property type="molecule type" value="Genomic_DNA"/>
</dbReference>
<dbReference type="NCBIfam" id="TIGR01221">
    <property type="entry name" value="rmlC"/>
    <property type="match status" value="1"/>
</dbReference>
<evidence type="ECO:0000256" key="7">
    <source>
        <dbReference type="RuleBase" id="RU364069"/>
    </source>
</evidence>
<organism evidence="8 9">
    <name type="scientific">Thioalkalivibrio sulfidiphilus (strain HL-EbGR7)</name>
    <dbReference type="NCBI Taxonomy" id="396588"/>
    <lineage>
        <taxon>Bacteria</taxon>
        <taxon>Pseudomonadati</taxon>
        <taxon>Pseudomonadota</taxon>
        <taxon>Gammaproteobacteria</taxon>
        <taxon>Chromatiales</taxon>
        <taxon>Ectothiorhodospiraceae</taxon>
        <taxon>Thioalkalivibrio</taxon>
    </lineage>
</organism>
<dbReference type="PANTHER" id="PTHR21047">
    <property type="entry name" value="DTDP-6-DEOXY-D-GLUCOSE-3,5 EPIMERASE"/>
    <property type="match status" value="1"/>
</dbReference>
<dbReference type="GO" id="GO:0008830">
    <property type="term" value="F:dTDP-4-dehydrorhamnose 3,5-epimerase activity"/>
    <property type="evidence" value="ECO:0007669"/>
    <property type="project" value="UniProtKB-UniRule"/>
</dbReference>
<dbReference type="GO" id="GO:0005829">
    <property type="term" value="C:cytosol"/>
    <property type="evidence" value="ECO:0007669"/>
    <property type="project" value="TreeGrafter"/>
</dbReference>
<dbReference type="InterPro" id="IPR011051">
    <property type="entry name" value="RmlC_Cupin_sf"/>
</dbReference>